<reference evidence="1 2" key="1">
    <citation type="journal article" date="2023" name="Plants (Basel)">
        <title>Bridging the Gap: Combining Genomics and Transcriptomics Approaches to Understand Stylosanthes scabra, an Orphan Legume from the Brazilian Caatinga.</title>
        <authorList>
            <person name="Ferreira-Neto J.R.C."/>
            <person name="da Silva M.D."/>
            <person name="Binneck E."/>
            <person name="de Melo N.F."/>
            <person name="da Silva R.H."/>
            <person name="de Melo A.L.T.M."/>
            <person name="Pandolfi V."/>
            <person name="Bustamante F.O."/>
            <person name="Brasileiro-Vidal A.C."/>
            <person name="Benko-Iseppon A.M."/>
        </authorList>
    </citation>
    <scope>NUCLEOTIDE SEQUENCE [LARGE SCALE GENOMIC DNA]</scope>
    <source>
        <tissue evidence="1">Leaves</tissue>
    </source>
</reference>
<proteinExistence type="predicted"/>
<keyword evidence="2" id="KW-1185">Reference proteome</keyword>
<evidence type="ECO:0000313" key="1">
    <source>
        <dbReference type="EMBL" id="MED6196500.1"/>
    </source>
</evidence>
<dbReference type="Proteomes" id="UP001341840">
    <property type="component" value="Unassembled WGS sequence"/>
</dbReference>
<dbReference type="EMBL" id="JASCZI010211761">
    <property type="protein sequence ID" value="MED6196500.1"/>
    <property type="molecule type" value="Genomic_DNA"/>
</dbReference>
<evidence type="ECO:0000313" key="2">
    <source>
        <dbReference type="Proteomes" id="UP001341840"/>
    </source>
</evidence>
<organism evidence="1 2">
    <name type="scientific">Stylosanthes scabra</name>
    <dbReference type="NCBI Taxonomy" id="79078"/>
    <lineage>
        <taxon>Eukaryota</taxon>
        <taxon>Viridiplantae</taxon>
        <taxon>Streptophyta</taxon>
        <taxon>Embryophyta</taxon>
        <taxon>Tracheophyta</taxon>
        <taxon>Spermatophyta</taxon>
        <taxon>Magnoliopsida</taxon>
        <taxon>eudicotyledons</taxon>
        <taxon>Gunneridae</taxon>
        <taxon>Pentapetalae</taxon>
        <taxon>rosids</taxon>
        <taxon>fabids</taxon>
        <taxon>Fabales</taxon>
        <taxon>Fabaceae</taxon>
        <taxon>Papilionoideae</taxon>
        <taxon>50 kb inversion clade</taxon>
        <taxon>dalbergioids sensu lato</taxon>
        <taxon>Dalbergieae</taxon>
        <taxon>Pterocarpus clade</taxon>
        <taxon>Stylosanthes</taxon>
    </lineage>
</organism>
<name>A0ABU6XEL4_9FABA</name>
<gene>
    <name evidence="1" type="ORF">PIB30_048103</name>
</gene>
<comment type="caution">
    <text evidence="1">The sequence shown here is derived from an EMBL/GenBank/DDBJ whole genome shotgun (WGS) entry which is preliminary data.</text>
</comment>
<protein>
    <submittedName>
        <fullName evidence="1">Uncharacterized protein</fullName>
    </submittedName>
</protein>
<sequence>MVEGGLYGIQNFQVLLEGRFGFLRGARAGDHGDFHDRFIVVPSESGVPGFRPWRSLPVGGSRFLDDLNELVQLVVPDGLFNGVLKVVTVLRFVSVALVAFFVDATTRLTSFRWMNSWEMTCISFRVHTGLVVSCFLNSSLARPFVRHKLATPIDHYVDCLTFSIKTLDIFPGGLIRFLDDSQEVDGVLGVVDARCEFVQEQFSYFGVARDGTRQQGGEPLTCQTGKSGREDSTFDLIDRAVTDHSMLKVIEMDMRVGGSVVLHVGWFDKMLGGLDSQDSN</sequence>
<accession>A0ABU6XEL4</accession>